<evidence type="ECO:0000256" key="5">
    <source>
        <dbReference type="ARBA" id="ARBA00023054"/>
    </source>
</evidence>
<keyword evidence="3" id="KW-0863">Zinc-finger</keyword>
<feature type="region of interest" description="Disordered" evidence="8">
    <location>
        <begin position="729"/>
        <end position="773"/>
    </location>
</feature>
<dbReference type="InterPro" id="IPR041006">
    <property type="entry name" value="Morc_S5"/>
</dbReference>
<dbReference type="GO" id="GO:0005634">
    <property type="term" value="C:nucleus"/>
    <property type="evidence" value="ECO:0007669"/>
    <property type="project" value="UniProtKB-SubCell"/>
</dbReference>
<keyword evidence="6" id="KW-0539">Nucleus</keyword>
<dbReference type="InterPro" id="IPR056360">
    <property type="entry name" value="Chromo_MORC2_6th"/>
</dbReference>
<dbReference type="PROSITE" id="PS51050">
    <property type="entry name" value="ZF_CW"/>
    <property type="match status" value="1"/>
</dbReference>
<evidence type="ECO:0000256" key="2">
    <source>
        <dbReference type="ARBA" id="ARBA00022723"/>
    </source>
</evidence>
<dbReference type="PANTHER" id="PTHR23337">
    <property type="entry name" value="ZINC FINGER CW-TYPE COILED-COIL DOMAIN PROTEIN 1"/>
    <property type="match status" value="1"/>
</dbReference>
<dbReference type="InterPro" id="IPR036890">
    <property type="entry name" value="HATPase_C_sf"/>
</dbReference>
<evidence type="ECO:0000256" key="6">
    <source>
        <dbReference type="ARBA" id="ARBA00023242"/>
    </source>
</evidence>
<dbReference type="InterPro" id="IPR011124">
    <property type="entry name" value="Znf_CW"/>
</dbReference>
<proteinExistence type="predicted"/>
<feature type="domain" description="CW-type" evidence="9">
    <location>
        <begin position="472"/>
        <end position="526"/>
    </location>
</feature>
<name>A0A8C7LEM1_ONCKI</name>
<dbReference type="GeneTree" id="ENSGT00940000153998"/>
<dbReference type="Gene3D" id="3.30.565.10">
    <property type="entry name" value="Histidine kinase-like ATPase, C-terminal domain"/>
    <property type="match status" value="1"/>
</dbReference>
<keyword evidence="4" id="KW-0862">Zinc</keyword>
<evidence type="ECO:0000256" key="8">
    <source>
        <dbReference type="SAM" id="MobiDB-lite"/>
    </source>
</evidence>
<feature type="compositionally biased region" description="Polar residues" evidence="8">
    <location>
        <begin position="741"/>
        <end position="751"/>
    </location>
</feature>
<keyword evidence="11" id="KW-1185">Reference proteome</keyword>
<reference evidence="10" key="1">
    <citation type="submission" date="2025-08" db="UniProtKB">
        <authorList>
            <consortium name="Ensembl"/>
        </authorList>
    </citation>
    <scope>IDENTIFICATION</scope>
</reference>
<feature type="coiled-coil region" evidence="7">
    <location>
        <begin position="267"/>
        <end position="301"/>
    </location>
</feature>
<organism evidence="10 11">
    <name type="scientific">Oncorhynchus kisutch</name>
    <name type="common">Coho salmon</name>
    <name type="synonym">Salmo kisutch</name>
    <dbReference type="NCBI Taxonomy" id="8019"/>
    <lineage>
        <taxon>Eukaryota</taxon>
        <taxon>Metazoa</taxon>
        <taxon>Chordata</taxon>
        <taxon>Craniata</taxon>
        <taxon>Vertebrata</taxon>
        <taxon>Euteleostomi</taxon>
        <taxon>Actinopterygii</taxon>
        <taxon>Neopterygii</taxon>
        <taxon>Teleostei</taxon>
        <taxon>Protacanthopterygii</taxon>
        <taxon>Salmoniformes</taxon>
        <taxon>Salmonidae</taxon>
        <taxon>Salmoninae</taxon>
        <taxon>Oncorhynchus</taxon>
    </lineage>
</organism>
<evidence type="ECO:0000313" key="10">
    <source>
        <dbReference type="Ensembl" id="ENSOKIP00005114969.1"/>
    </source>
</evidence>
<accession>A0A8C7LEM1</accession>
<keyword evidence="2" id="KW-0479">Metal-binding</keyword>
<feature type="compositionally biased region" description="Acidic residues" evidence="8">
    <location>
        <begin position="613"/>
        <end position="640"/>
    </location>
</feature>
<evidence type="ECO:0000259" key="9">
    <source>
        <dbReference type="PROSITE" id="PS51050"/>
    </source>
</evidence>
<reference evidence="10" key="2">
    <citation type="submission" date="2025-09" db="UniProtKB">
        <authorList>
            <consortium name="Ensembl"/>
        </authorList>
    </citation>
    <scope>IDENTIFICATION</scope>
</reference>
<dbReference type="Ensembl" id="ENSOKIT00005123003.1">
    <property type="protein sequence ID" value="ENSOKIP00005114969.1"/>
    <property type="gene ID" value="ENSOKIG00005049875.1"/>
</dbReference>
<evidence type="ECO:0000256" key="7">
    <source>
        <dbReference type="SAM" id="Coils"/>
    </source>
</evidence>
<dbReference type="AlphaFoldDB" id="A0A8C7LEM1"/>
<feature type="coiled-coil region" evidence="7">
    <location>
        <begin position="532"/>
        <end position="563"/>
    </location>
</feature>
<dbReference type="PANTHER" id="PTHR23337:SF3">
    <property type="entry name" value="MORC FAMILY CW-TYPE ZINC FINGER 2"/>
    <property type="match status" value="1"/>
</dbReference>
<sequence>MAYSNYSTLNRAQLTFEYLHTNSTTHEFLFGALAELVDNSRDANATRIDIYTEKKQDLRGGYMLCFLDDGTGMDPNEATHVIQFGKSSKRTPDSTHIGQYGNGLKSYLKRHCIIITSPLGKCDCVIVPLPTWELLTRQPITGDPEKFAIETELIYKYSPFKNEQQLMEQFNKIEGSSGTLVIIYNLKLMDTREPELDVETDHQDILMAGTPSEGVKPERRSFRAYAAVLYIDPRMRIFIQGHKVRTKRLSCCLYKPRVYKYTSTRFKTRAEQEVKKADHLAKLAEEKAREAESKSLSLETKLGDDMSRESRVILRKAQEGAMMLRREAEVKKKIQESKQKALKDPKELSFIFGVNIEQRDLDGMFVYNCSRLIKMYEKTGPQLEGGMACGGVVGVVDVPYLVLEPTHNKQDFADAKEYRHLLRAMGEHLAQYWKDSNIAQKGIVKFWDEFGYLSASWSSLPSSEQRYKRRRAMEIPLTIQCDKCLKWRTLPFQMDAVDKRYPDSWVCLMNPDSTQDRCDAPEQKQNLPCGVLKKDRQTAEDKQKELTEKIRQQQEKLEALQKTSTIRSAADVKKLPLDVSMRPINESSSQVPTHTVIHVLTFYCSQRKKVMEQEESEEEEEEEKEEEDEDDSEDDSEEEEPQPKKSKMVTAVGNRGKAVEKAPLKRGKVTEVQSLTHSIGLLVEVRVNKEWFTGKVVAVETSKQSIRWKVKFDYVPRSTPKDRWVFKGSEEVRLMRPPSPLSQTPDTQQGEGTEKGPPPMEPDTTQPGSSREVTDNLVTMMRTVLRYFFPPDFRIPKEDVNSMTAEELVAFPMKEYFQQYELGLQSLCNSYQSRADARAKAVEEKSSSAETKLREADEKLQKLRTNIVQLLQKVQEDIDINTDDELDAYIEDLLTKGD</sequence>
<keyword evidence="5 7" id="KW-0175">Coiled coil</keyword>
<evidence type="ECO:0000313" key="11">
    <source>
        <dbReference type="Proteomes" id="UP000694557"/>
    </source>
</evidence>
<dbReference type="SUPFAM" id="SSF55874">
    <property type="entry name" value="ATPase domain of HSP90 chaperone/DNA topoisomerase II/histidine kinase"/>
    <property type="match status" value="1"/>
</dbReference>
<gene>
    <name evidence="10" type="primary">MORC2</name>
    <name evidence="10" type="synonym">LOC109895978</name>
</gene>
<dbReference type="Pfam" id="PF13589">
    <property type="entry name" value="HATPase_c_3"/>
    <property type="match status" value="1"/>
</dbReference>
<dbReference type="Gene3D" id="3.30.40.100">
    <property type="match status" value="1"/>
</dbReference>
<feature type="coiled-coil region" evidence="7">
    <location>
        <begin position="839"/>
        <end position="873"/>
    </location>
</feature>
<dbReference type="Proteomes" id="UP000694557">
    <property type="component" value="Unassembled WGS sequence"/>
</dbReference>
<dbReference type="Pfam" id="PF17942">
    <property type="entry name" value="Morc6_S5"/>
    <property type="match status" value="1"/>
</dbReference>
<evidence type="ECO:0000256" key="3">
    <source>
        <dbReference type="ARBA" id="ARBA00022771"/>
    </source>
</evidence>
<feature type="region of interest" description="Disordered" evidence="8">
    <location>
        <begin position="610"/>
        <end position="662"/>
    </location>
</feature>
<protein>
    <submittedName>
        <fullName evidence="10">MORC family CW-type zinc finger 2</fullName>
    </submittedName>
</protein>
<evidence type="ECO:0000256" key="1">
    <source>
        <dbReference type="ARBA" id="ARBA00004123"/>
    </source>
</evidence>
<comment type="subcellular location">
    <subcellularLocation>
        <location evidence="1">Nucleus</location>
    </subcellularLocation>
</comment>
<dbReference type="Pfam" id="PF23327">
    <property type="entry name" value="Chromo_MORC2_6th"/>
    <property type="match status" value="1"/>
</dbReference>
<dbReference type="FunFam" id="3.30.40.100:FF:000001">
    <property type="entry name" value="MORC family CW-type zinc finger protein 2"/>
    <property type="match status" value="1"/>
</dbReference>
<dbReference type="Pfam" id="PF07496">
    <property type="entry name" value="zf-CW"/>
    <property type="match status" value="1"/>
</dbReference>
<evidence type="ECO:0000256" key="4">
    <source>
        <dbReference type="ARBA" id="ARBA00022833"/>
    </source>
</evidence>
<dbReference type="GO" id="GO:0008270">
    <property type="term" value="F:zinc ion binding"/>
    <property type="evidence" value="ECO:0007669"/>
    <property type="project" value="UniProtKB-KW"/>
</dbReference>